<dbReference type="PROSITE" id="PS50950">
    <property type="entry name" value="ZF_THAP"/>
    <property type="match status" value="1"/>
</dbReference>
<feature type="domain" description="THAP-type" evidence="6">
    <location>
        <begin position="1"/>
        <end position="79"/>
    </location>
</feature>
<evidence type="ECO:0000256" key="1">
    <source>
        <dbReference type="ARBA" id="ARBA00022723"/>
    </source>
</evidence>
<dbReference type="GO" id="GO:0043565">
    <property type="term" value="F:sequence-specific DNA binding"/>
    <property type="evidence" value="ECO:0007669"/>
    <property type="project" value="InterPro"/>
</dbReference>
<dbReference type="Proteomes" id="UP000735302">
    <property type="component" value="Unassembled WGS sequence"/>
</dbReference>
<dbReference type="PANTHER" id="PTHR46600:SF11">
    <property type="entry name" value="THAP DOMAIN-CONTAINING PROTEIN 10"/>
    <property type="match status" value="1"/>
</dbReference>
<evidence type="ECO:0000313" key="7">
    <source>
        <dbReference type="EMBL" id="GFO14379.1"/>
    </source>
</evidence>
<evidence type="ECO:0000313" key="8">
    <source>
        <dbReference type="Proteomes" id="UP000735302"/>
    </source>
</evidence>
<dbReference type="Gene3D" id="6.20.210.20">
    <property type="entry name" value="THAP domain"/>
    <property type="match status" value="1"/>
</dbReference>
<dbReference type="SMART" id="SM00980">
    <property type="entry name" value="THAP"/>
    <property type="match status" value="1"/>
</dbReference>
<evidence type="ECO:0000256" key="5">
    <source>
        <dbReference type="PROSITE-ProRule" id="PRU00309"/>
    </source>
</evidence>
<keyword evidence="4 5" id="KW-0238">DNA-binding</keyword>
<dbReference type="AlphaFoldDB" id="A0AAV4B6P7"/>
<evidence type="ECO:0000259" key="6">
    <source>
        <dbReference type="PROSITE" id="PS50950"/>
    </source>
</evidence>
<keyword evidence="3" id="KW-0862">Zinc</keyword>
<dbReference type="InterPro" id="IPR038441">
    <property type="entry name" value="THAP_Znf_sf"/>
</dbReference>
<dbReference type="SUPFAM" id="SSF57716">
    <property type="entry name" value="Glucocorticoid receptor-like (DNA-binding domain)"/>
    <property type="match status" value="1"/>
</dbReference>
<evidence type="ECO:0000256" key="2">
    <source>
        <dbReference type="ARBA" id="ARBA00022771"/>
    </source>
</evidence>
<protein>
    <submittedName>
        <fullName evidence="7">Group XV phospholipase a2</fullName>
    </submittedName>
</protein>
<keyword evidence="2 5" id="KW-0863">Zinc-finger</keyword>
<dbReference type="InterPro" id="IPR026516">
    <property type="entry name" value="THAP1/10"/>
</dbReference>
<keyword evidence="8" id="KW-1185">Reference proteome</keyword>
<dbReference type="EMBL" id="BLXT01004562">
    <property type="protein sequence ID" value="GFO14379.1"/>
    <property type="molecule type" value="Genomic_DNA"/>
</dbReference>
<organism evidence="7 8">
    <name type="scientific">Plakobranchus ocellatus</name>
    <dbReference type="NCBI Taxonomy" id="259542"/>
    <lineage>
        <taxon>Eukaryota</taxon>
        <taxon>Metazoa</taxon>
        <taxon>Spiralia</taxon>
        <taxon>Lophotrochozoa</taxon>
        <taxon>Mollusca</taxon>
        <taxon>Gastropoda</taxon>
        <taxon>Heterobranchia</taxon>
        <taxon>Euthyneura</taxon>
        <taxon>Panpulmonata</taxon>
        <taxon>Sacoglossa</taxon>
        <taxon>Placobranchoidea</taxon>
        <taxon>Plakobranchidae</taxon>
        <taxon>Plakobranchus</taxon>
    </lineage>
</organism>
<reference evidence="7 8" key="1">
    <citation type="journal article" date="2021" name="Elife">
        <title>Chloroplast acquisition without the gene transfer in kleptoplastic sea slugs, Plakobranchus ocellatus.</title>
        <authorList>
            <person name="Maeda T."/>
            <person name="Takahashi S."/>
            <person name="Yoshida T."/>
            <person name="Shimamura S."/>
            <person name="Takaki Y."/>
            <person name="Nagai Y."/>
            <person name="Toyoda A."/>
            <person name="Suzuki Y."/>
            <person name="Arimoto A."/>
            <person name="Ishii H."/>
            <person name="Satoh N."/>
            <person name="Nishiyama T."/>
            <person name="Hasebe M."/>
            <person name="Maruyama T."/>
            <person name="Minagawa J."/>
            <person name="Obokata J."/>
            <person name="Shigenobu S."/>
        </authorList>
    </citation>
    <scope>NUCLEOTIDE SEQUENCE [LARGE SCALE GENOMIC DNA]</scope>
</reference>
<evidence type="ECO:0000256" key="4">
    <source>
        <dbReference type="ARBA" id="ARBA00023125"/>
    </source>
</evidence>
<proteinExistence type="predicted"/>
<dbReference type="PANTHER" id="PTHR46600">
    <property type="entry name" value="THAP DOMAIN-CONTAINING"/>
    <property type="match status" value="1"/>
</dbReference>
<dbReference type="GO" id="GO:0008270">
    <property type="term" value="F:zinc ion binding"/>
    <property type="evidence" value="ECO:0007669"/>
    <property type="project" value="UniProtKB-KW"/>
</dbReference>
<evidence type="ECO:0000256" key="3">
    <source>
        <dbReference type="ARBA" id="ARBA00022833"/>
    </source>
</evidence>
<sequence>MGRKCCVTGCRSNYDSNDQITVFRLPRDKEERKRWKKAIPRDNIPDHPNSVVCIKHFPEEFETVSVKGSLRPKHPPSIFCNLPKSFIPTPVPLARTTRKFTTDPLEKAFGKLRQGRGGTYFINVRQILEKVNMMKTKLALRTDLDALDLFTESGHVCEKCVVHWTHEMCEMVEELPNMEHSVKDDVKYSLVYIAGYVIRKDKEVVEDSCSYFEKFCAFTLSL</sequence>
<dbReference type="InterPro" id="IPR006612">
    <property type="entry name" value="THAP_Znf"/>
</dbReference>
<name>A0AAV4B6P7_9GAST</name>
<comment type="caution">
    <text evidence="7">The sequence shown here is derived from an EMBL/GenBank/DDBJ whole genome shotgun (WGS) entry which is preliminary data.</text>
</comment>
<accession>A0AAV4B6P7</accession>
<keyword evidence="1" id="KW-0479">Metal-binding</keyword>
<gene>
    <name evidence="7" type="ORF">PoB_004088400</name>
</gene>
<dbReference type="Pfam" id="PF05485">
    <property type="entry name" value="THAP"/>
    <property type="match status" value="1"/>
</dbReference>